<feature type="region of interest" description="Disordered" evidence="1">
    <location>
        <begin position="29"/>
        <end position="59"/>
    </location>
</feature>
<evidence type="ECO:0000313" key="3">
    <source>
        <dbReference type="EMBL" id="TQE13972.1"/>
    </source>
</evidence>
<proteinExistence type="predicted"/>
<name>A0A540NSG3_MALBA</name>
<protein>
    <submittedName>
        <fullName evidence="3">Uncharacterized protein</fullName>
    </submittedName>
</protein>
<feature type="chain" id="PRO_5021860044" evidence="2">
    <location>
        <begin position="17"/>
        <end position="59"/>
    </location>
</feature>
<keyword evidence="4" id="KW-1185">Reference proteome</keyword>
<reference evidence="3 4" key="1">
    <citation type="journal article" date="2019" name="G3 (Bethesda)">
        <title>Sequencing of a Wild Apple (Malus baccata) Genome Unravels the Differences Between Cultivated and Wild Apple Species Regarding Disease Resistance and Cold Tolerance.</title>
        <authorList>
            <person name="Chen X."/>
        </authorList>
    </citation>
    <scope>NUCLEOTIDE SEQUENCE [LARGE SCALE GENOMIC DNA]</scope>
    <source>
        <strain evidence="4">cv. Shandingzi</strain>
        <tissue evidence="3">Leaves</tissue>
    </source>
</reference>
<organism evidence="3 4">
    <name type="scientific">Malus baccata</name>
    <name type="common">Siberian crab apple</name>
    <name type="synonym">Pyrus baccata</name>
    <dbReference type="NCBI Taxonomy" id="106549"/>
    <lineage>
        <taxon>Eukaryota</taxon>
        <taxon>Viridiplantae</taxon>
        <taxon>Streptophyta</taxon>
        <taxon>Embryophyta</taxon>
        <taxon>Tracheophyta</taxon>
        <taxon>Spermatophyta</taxon>
        <taxon>Magnoliopsida</taxon>
        <taxon>eudicotyledons</taxon>
        <taxon>Gunneridae</taxon>
        <taxon>Pentapetalae</taxon>
        <taxon>rosids</taxon>
        <taxon>fabids</taxon>
        <taxon>Rosales</taxon>
        <taxon>Rosaceae</taxon>
        <taxon>Amygdaloideae</taxon>
        <taxon>Maleae</taxon>
        <taxon>Malus</taxon>
    </lineage>
</organism>
<keyword evidence="2" id="KW-0732">Signal</keyword>
<evidence type="ECO:0000313" key="4">
    <source>
        <dbReference type="Proteomes" id="UP000315295"/>
    </source>
</evidence>
<comment type="caution">
    <text evidence="3">The sequence shown here is derived from an EMBL/GenBank/DDBJ whole genome shotgun (WGS) entry which is preliminary data.</text>
</comment>
<evidence type="ECO:0000256" key="1">
    <source>
        <dbReference type="SAM" id="MobiDB-lite"/>
    </source>
</evidence>
<gene>
    <name evidence="3" type="ORF">C1H46_000394</name>
</gene>
<dbReference type="Proteomes" id="UP000315295">
    <property type="component" value="Unassembled WGS sequence"/>
</dbReference>
<accession>A0A540NSG3</accession>
<evidence type="ECO:0000256" key="2">
    <source>
        <dbReference type="SAM" id="SignalP"/>
    </source>
</evidence>
<sequence>MLGFWLHWQCADGVDASAMAMGFCCLSGSVGSRRKRGTGSNNSGGGAADASNRRVPLDS</sequence>
<dbReference type="EMBL" id="VIEB01000007">
    <property type="protein sequence ID" value="TQE13972.1"/>
    <property type="molecule type" value="Genomic_DNA"/>
</dbReference>
<feature type="signal peptide" evidence="2">
    <location>
        <begin position="1"/>
        <end position="16"/>
    </location>
</feature>
<dbReference type="AlphaFoldDB" id="A0A540NSG3"/>